<keyword evidence="1" id="KW-0479">Metal-binding</keyword>
<dbReference type="AlphaFoldDB" id="A0A388KGB1"/>
<name>A0A388KGB1_CHABU</name>
<dbReference type="Gene3D" id="4.10.60.10">
    <property type="entry name" value="Zinc finger, CCHC-type"/>
    <property type="match status" value="1"/>
</dbReference>
<evidence type="ECO:0000313" key="5">
    <source>
        <dbReference type="EMBL" id="GBG69058.1"/>
    </source>
</evidence>
<evidence type="ECO:0000256" key="2">
    <source>
        <dbReference type="SAM" id="Coils"/>
    </source>
</evidence>
<comment type="caution">
    <text evidence="5">The sequence shown here is derived from an EMBL/GenBank/DDBJ whole genome shotgun (WGS) entry which is preliminary data.</text>
</comment>
<dbReference type="PROSITE" id="PS50158">
    <property type="entry name" value="ZF_CCHC"/>
    <property type="match status" value="1"/>
</dbReference>
<feature type="region of interest" description="Disordered" evidence="3">
    <location>
        <begin position="44"/>
        <end position="63"/>
    </location>
</feature>
<dbReference type="SMART" id="SM00343">
    <property type="entry name" value="ZnF_C2HC"/>
    <property type="match status" value="1"/>
</dbReference>
<evidence type="ECO:0000313" key="6">
    <source>
        <dbReference type="Proteomes" id="UP000265515"/>
    </source>
</evidence>
<dbReference type="InterPro" id="IPR001878">
    <property type="entry name" value="Znf_CCHC"/>
</dbReference>
<keyword evidence="6" id="KW-1185">Reference proteome</keyword>
<keyword evidence="1" id="KW-0862">Zinc</keyword>
<accession>A0A388KGB1</accession>
<evidence type="ECO:0000256" key="1">
    <source>
        <dbReference type="PROSITE-ProRule" id="PRU00047"/>
    </source>
</evidence>
<sequence>MVGRTCYECGEPDHFASVCKEYWEAKDRGVPFVPPPLPAYVRTGRTMFGSGSERRSHSADNYVMRREDEETNAMMSYFQEKALIWKREKENLAKEEKKRKQEALRLEAEKKKHEEIAERK</sequence>
<keyword evidence="1" id="KW-0863">Zinc-finger</keyword>
<evidence type="ECO:0000256" key="3">
    <source>
        <dbReference type="SAM" id="MobiDB-lite"/>
    </source>
</evidence>
<dbReference type="Proteomes" id="UP000265515">
    <property type="component" value="Unassembled WGS sequence"/>
</dbReference>
<feature type="coiled-coil region" evidence="2">
    <location>
        <begin position="86"/>
        <end position="114"/>
    </location>
</feature>
<dbReference type="Gramene" id="GBG69058">
    <property type="protein sequence ID" value="GBG69058"/>
    <property type="gene ID" value="CBR_g3756"/>
</dbReference>
<organism evidence="5 6">
    <name type="scientific">Chara braunii</name>
    <name type="common">Braun's stonewort</name>
    <dbReference type="NCBI Taxonomy" id="69332"/>
    <lineage>
        <taxon>Eukaryota</taxon>
        <taxon>Viridiplantae</taxon>
        <taxon>Streptophyta</taxon>
        <taxon>Charophyceae</taxon>
        <taxon>Charales</taxon>
        <taxon>Characeae</taxon>
        <taxon>Chara</taxon>
    </lineage>
</organism>
<reference evidence="5 6" key="1">
    <citation type="journal article" date="2018" name="Cell">
        <title>The Chara Genome: Secondary Complexity and Implications for Plant Terrestrialization.</title>
        <authorList>
            <person name="Nishiyama T."/>
            <person name="Sakayama H."/>
            <person name="Vries J.D."/>
            <person name="Buschmann H."/>
            <person name="Saint-Marcoux D."/>
            <person name="Ullrich K.K."/>
            <person name="Haas F.B."/>
            <person name="Vanderstraeten L."/>
            <person name="Becker D."/>
            <person name="Lang D."/>
            <person name="Vosolsobe S."/>
            <person name="Rombauts S."/>
            <person name="Wilhelmsson P.K.I."/>
            <person name="Janitza P."/>
            <person name="Kern R."/>
            <person name="Heyl A."/>
            <person name="Rumpler F."/>
            <person name="Villalobos L.I.A.C."/>
            <person name="Clay J.M."/>
            <person name="Skokan R."/>
            <person name="Toyoda A."/>
            <person name="Suzuki Y."/>
            <person name="Kagoshima H."/>
            <person name="Schijlen E."/>
            <person name="Tajeshwar N."/>
            <person name="Catarino B."/>
            <person name="Hetherington A.J."/>
            <person name="Saltykova A."/>
            <person name="Bonnot C."/>
            <person name="Breuninger H."/>
            <person name="Symeonidi A."/>
            <person name="Radhakrishnan G.V."/>
            <person name="Van Nieuwerburgh F."/>
            <person name="Deforce D."/>
            <person name="Chang C."/>
            <person name="Karol K.G."/>
            <person name="Hedrich R."/>
            <person name="Ulvskov P."/>
            <person name="Glockner G."/>
            <person name="Delwiche C.F."/>
            <person name="Petrasek J."/>
            <person name="Van de Peer Y."/>
            <person name="Friml J."/>
            <person name="Beilby M."/>
            <person name="Dolan L."/>
            <person name="Kohara Y."/>
            <person name="Sugano S."/>
            <person name="Fujiyama A."/>
            <person name="Delaux P.-M."/>
            <person name="Quint M."/>
            <person name="TheiBen G."/>
            <person name="Hagemann M."/>
            <person name="Harholt J."/>
            <person name="Dunand C."/>
            <person name="Zachgo S."/>
            <person name="Langdale J."/>
            <person name="Maumus F."/>
            <person name="Straeten D.V.D."/>
            <person name="Gould S.B."/>
            <person name="Rensing S.A."/>
        </authorList>
    </citation>
    <scope>NUCLEOTIDE SEQUENCE [LARGE SCALE GENOMIC DNA]</scope>
    <source>
        <strain evidence="5 6">S276</strain>
    </source>
</reference>
<dbReference type="Pfam" id="PF00098">
    <property type="entry name" value="zf-CCHC"/>
    <property type="match status" value="1"/>
</dbReference>
<feature type="compositionally biased region" description="Basic and acidic residues" evidence="3">
    <location>
        <begin position="52"/>
        <end position="63"/>
    </location>
</feature>
<dbReference type="EMBL" id="BFEA01000109">
    <property type="protein sequence ID" value="GBG69058.1"/>
    <property type="molecule type" value="Genomic_DNA"/>
</dbReference>
<keyword evidence="2" id="KW-0175">Coiled coil</keyword>
<feature type="domain" description="CCHC-type" evidence="4">
    <location>
        <begin position="6"/>
        <end position="21"/>
    </location>
</feature>
<proteinExistence type="predicted"/>
<evidence type="ECO:0000259" key="4">
    <source>
        <dbReference type="PROSITE" id="PS50158"/>
    </source>
</evidence>
<dbReference type="GO" id="GO:0003676">
    <property type="term" value="F:nucleic acid binding"/>
    <property type="evidence" value="ECO:0007669"/>
    <property type="project" value="InterPro"/>
</dbReference>
<dbReference type="GO" id="GO:0008270">
    <property type="term" value="F:zinc ion binding"/>
    <property type="evidence" value="ECO:0007669"/>
    <property type="project" value="UniProtKB-KW"/>
</dbReference>
<gene>
    <name evidence="5" type="ORF">CBR_g3756</name>
</gene>
<protein>
    <recommendedName>
        <fullName evidence="4">CCHC-type domain-containing protein</fullName>
    </recommendedName>
</protein>